<feature type="compositionally biased region" description="Low complexity" evidence="1">
    <location>
        <begin position="195"/>
        <end position="215"/>
    </location>
</feature>
<organism evidence="2 3">
    <name type="scientific">Orchesella dallaii</name>
    <dbReference type="NCBI Taxonomy" id="48710"/>
    <lineage>
        <taxon>Eukaryota</taxon>
        <taxon>Metazoa</taxon>
        <taxon>Ecdysozoa</taxon>
        <taxon>Arthropoda</taxon>
        <taxon>Hexapoda</taxon>
        <taxon>Collembola</taxon>
        <taxon>Entomobryomorpha</taxon>
        <taxon>Entomobryoidea</taxon>
        <taxon>Orchesellidae</taxon>
        <taxon>Orchesellinae</taxon>
        <taxon>Orchesella</taxon>
    </lineage>
</organism>
<reference evidence="2 3" key="1">
    <citation type="submission" date="2024-08" db="EMBL/GenBank/DDBJ databases">
        <authorList>
            <person name="Cucini C."/>
            <person name="Frati F."/>
        </authorList>
    </citation>
    <scope>NUCLEOTIDE SEQUENCE [LARGE SCALE GENOMIC DNA]</scope>
</reference>
<name>A0ABP1R6G3_9HEXA</name>
<keyword evidence="3" id="KW-1185">Reference proteome</keyword>
<dbReference type="EMBL" id="CAXLJM020000055">
    <property type="protein sequence ID" value="CAL8117722.1"/>
    <property type="molecule type" value="Genomic_DNA"/>
</dbReference>
<feature type="compositionally biased region" description="Basic and acidic residues" evidence="1">
    <location>
        <begin position="118"/>
        <end position="132"/>
    </location>
</feature>
<evidence type="ECO:0000313" key="2">
    <source>
        <dbReference type="EMBL" id="CAL8117722.1"/>
    </source>
</evidence>
<feature type="compositionally biased region" description="Acidic residues" evidence="1">
    <location>
        <begin position="92"/>
        <end position="101"/>
    </location>
</feature>
<feature type="compositionally biased region" description="Polar residues" evidence="1">
    <location>
        <begin position="60"/>
        <end position="69"/>
    </location>
</feature>
<comment type="caution">
    <text evidence="2">The sequence shown here is derived from an EMBL/GenBank/DDBJ whole genome shotgun (WGS) entry which is preliminary data.</text>
</comment>
<sequence>MADQTVDQFLSRNLIRTPVPTIQQLGKNKRAHPPGHTPIGSLTDITASEAFGGRGPPPLVSSSDPTTASFYEEAEIPERKPSSLSPPRTVDGDDEREEETEERPFPPRRSSLPLTPKRKTDDKKQEPMRLKDSNSNIIVPSTSTLGSLADNESFVNFMQQDVWHNMSKSLTPLVAKMSNRRSHSFSTFRPRQRRTTTTSEDSMGAGSSRATTTTGTGITVSDKSFIREYYNYGNFGSLTSTATDITDPRSQCQSRVSSYLSPRKAAMKREKEFPNLNQVISKLQESEVFFDREAAVHGLKERILRGEKVTHEEIKAIRHLTVTHSQRHKGYRLPWSKDLYCIKGLVHIPTPNKPSPGFNTFASTDELRIPVDDKITMEHFGRRQYVLNLAGFNDGDISLYLEGRNKLVIRAVRPDRDDHPAMSLTETIMLPPDLQADNLRIARMGNGTTIIEESWRF</sequence>
<feature type="region of interest" description="Disordered" evidence="1">
    <location>
        <begin position="1"/>
        <end position="142"/>
    </location>
</feature>
<evidence type="ECO:0000256" key="1">
    <source>
        <dbReference type="SAM" id="MobiDB-lite"/>
    </source>
</evidence>
<feature type="compositionally biased region" description="Polar residues" evidence="1">
    <location>
        <begin position="1"/>
        <end position="11"/>
    </location>
</feature>
<evidence type="ECO:0008006" key="4">
    <source>
        <dbReference type="Google" id="ProtNLM"/>
    </source>
</evidence>
<gene>
    <name evidence="2" type="ORF">ODALV1_LOCUS17825</name>
</gene>
<proteinExistence type="predicted"/>
<accession>A0ABP1R6G3</accession>
<protein>
    <recommendedName>
        <fullName evidence="4">SHSP domain-containing protein</fullName>
    </recommendedName>
</protein>
<dbReference type="CDD" id="cd06464">
    <property type="entry name" value="ACD_sHsps-like"/>
    <property type="match status" value="1"/>
</dbReference>
<feature type="region of interest" description="Disordered" evidence="1">
    <location>
        <begin position="181"/>
        <end position="215"/>
    </location>
</feature>
<evidence type="ECO:0000313" key="3">
    <source>
        <dbReference type="Proteomes" id="UP001642540"/>
    </source>
</evidence>
<dbReference type="Proteomes" id="UP001642540">
    <property type="component" value="Unassembled WGS sequence"/>
</dbReference>
<feature type="compositionally biased region" description="Polar residues" evidence="1">
    <location>
        <begin position="133"/>
        <end position="142"/>
    </location>
</feature>